<dbReference type="OrthoDB" id="273771at2759"/>
<evidence type="ECO:0000256" key="11">
    <source>
        <dbReference type="PROSITE-ProRule" id="PRU00221"/>
    </source>
</evidence>
<dbReference type="PANTHER" id="PTHR46027:SF1">
    <property type="entry name" value="PEROXISOMAL TARGETING SIGNAL 2 RECEPTOR"/>
    <property type="match status" value="1"/>
</dbReference>
<dbReference type="PROSITE" id="PS50294">
    <property type="entry name" value="WD_REPEATS_REGION"/>
    <property type="match status" value="1"/>
</dbReference>
<dbReference type="EMBL" id="OOIP01000006">
    <property type="protein sequence ID" value="SPO37358.1"/>
    <property type="molecule type" value="Genomic_DNA"/>
</dbReference>
<dbReference type="SMART" id="SM00320">
    <property type="entry name" value="WD40"/>
    <property type="match status" value="6"/>
</dbReference>
<keyword evidence="6" id="KW-0677">Repeat</keyword>
<dbReference type="GO" id="GO:0016558">
    <property type="term" value="P:protein import into peroxisome matrix"/>
    <property type="evidence" value="ECO:0007669"/>
    <property type="project" value="InterPro"/>
</dbReference>
<accession>A0A5C3EYT0</accession>
<feature type="repeat" description="WD" evidence="11">
    <location>
        <begin position="62"/>
        <end position="96"/>
    </location>
</feature>
<evidence type="ECO:0000256" key="1">
    <source>
        <dbReference type="ARBA" id="ARBA00004253"/>
    </source>
</evidence>
<evidence type="ECO:0000256" key="2">
    <source>
        <dbReference type="ARBA" id="ARBA00004514"/>
    </source>
</evidence>
<evidence type="ECO:0000256" key="9">
    <source>
        <dbReference type="ARBA" id="ARBA00024017"/>
    </source>
</evidence>
<dbReference type="AlphaFoldDB" id="A0A5C3EYT0"/>
<keyword evidence="3" id="KW-0813">Transport</keyword>
<evidence type="ECO:0000256" key="5">
    <source>
        <dbReference type="ARBA" id="ARBA00022574"/>
    </source>
</evidence>
<proteinExistence type="inferred from homology"/>
<evidence type="ECO:0000256" key="3">
    <source>
        <dbReference type="ARBA" id="ARBA00022448"/>
    </source>
</evidence>
<sequence length="360" mass="38348">MIPPPQPISRCRTQGFAGYGVAWSPFFDNRLAVASSANYGLVGNGRLHIMGLAGQGLVVEKVFDTQDGLYDLAWSEAHENQLVTASGDGSIKLWDIALNDHPIRNWAEHSREVFSVDWNNIKKDIFASSSWDCSVRIWHPERPASLTSITAHTACVYSCAFSPHNPELLATASGDGHLRLFDLRQPVGTPGSPAAPIATVPVGGEVLSLDWNKYRPMTIATGSTDRVVKTWDLRQAVAAGGKPPGAAAGVGGMAATSTPTAALLGHEYAVRKVAWSPHAPNLVASASYDMTARIWDVDAASVGMAGPMPGAAGIGGAQSMRRVHDSHTEFVVGISWSLFREGLVASTAWDTETHLWSALG</sequence>
<feature type="repeat" description="WD" evidence="11">
    <location>
        <begin position="106"/>
        <end position="148"/>
    </location>
</feature>
<dbReference type="SUPFAM" id="SSF50978">
    <property type="entry name" value="WD40 repeat-like"/>
    <property type="match status" value="1"/>
</dbReference>
<organism evidence="12 13">
    <name type="scientific">Pseudozyma flocculosa</name>
    <dbReference type="NCBI Taxonomy" id="84751"/>
    <lineage>
        <taxon>Eukaryota</taxon>
        <taxon>Fungi</taxon>
        <taxon>Dikarya</taxon>
        <taxon>Basidiomycota</taxon>
        <taxon>Ustilaginomycotina</taxon>
        <taxon>Ustilaginomycetes</taxon>
        <taxon>Ustilaginales</taxon>
        <taxon>Ustilaginaceae</taxon>
        <taxon>Pseudozyma</taxon>
    </lineage>
</organism>
<dbReference type="InterPro" id="IPR015943">
    <property type="entry name" value="WD40/YVTN_repeat-like_dom_sf"/>
</dbReference>
<dbReference type="InterPro" id="IPR001680">
    <property type="entry name" value="WD40_rpt"/>
</dbReference>
<dbReference type="InterPro" id="IPR019775">
    <property type="entry name" value="WD40_repeat_CS"/>
</dbReference>
<evidence type="ECO:0000256" key="7">
    <source>
        <dbReference type="ARBA" id="ARBA00022927"/>
    </source>
</evidence>
<comment type="similarity">
    <text evidence="9">Belongs to the WD repeat peroxin-7 family.</text>
</comment>
<dbReference type="InterPro" id="IPR020472">
    <property type="entry name" value="WD40_PAC1"/>
</dbReference>
<dbReference type="PANTHER" id="PTHR46027">
    <property type="entry name" value="PEROXISOMAL TARGETING SIGNAL 2 RECEPTOR"/>
    <property type="match status" value="1"/>
</dbReference>
<feature type="repeat" description="WD" evidence="11">
    <location>
        <begin position="149"/>
        <end position="184"/>
    </location>
</feature>
<dbReference type="GO" id="GO:0005782">
    <property type="term" value="C:peroxisomal matrix"/>
    <property type="evidence" value="ECO:0007669"/>
    <property type="project" value="UniProtKB-SubCell"/>
</dbReference>
<keyword evidence="4" id="KW-0963">Cytoplasm</keyword>
<keyword evidence="5 11" id="KW-0853">WD repeat</keyword>
<protein>
    <recommendedName>
        <fullName evidence="10">Peroxin-7</fullName>
    </recommendedName>
</protein>
<dbReference type="PROSITE" id="PS00678">
    <property type="entry name" value="WD_REPEATS_1"/>
    <property type="match status" value="2"/>
</dbReference>
<evidence type="ECO:0000256" key="6">
    <source>
        <dbReference type="ARBA" id="ARBA00022737"/>
    </source>
</evidence>
<dbReference type="GO" id="GO:0005829">
    <property type="term" value="C:cytosol"/>
    <property type="evidence" value="ECO:0007669"/>
    <property type="project" value="UniProtKB-SubCell"/>
</dbReference>
<evidence type="ECO:0000313" key="13">
    <source>
        <dbReference type="Proteomes" id="UP000323386"/>
    </source>
</evidence>
<comment type="subcellular location">
    <subcellularLocation>
        <location evidence="2">Cytoplasm</location>
        <location evidence="2">Cytosol</location>
    </subcellularLocation>
    <subcellularLocation>
        <location evidence="1">Peroxisome matrix</location>
    </subcellularLocation>
</comment>
<dbReference type="InterPro" id="IPR036322">
    <property type="entry name" value="WD40_repeat_dom_sf"/>
</dbReference>
<dbReference type="Pfam" id="PF00400">
    <property type="entry name" value="WD40"/>
    <property type="match status" value="5"/>
</dbReference>
<name>A0A5C3EYT0_9BASI</name>
<keyword evidence="13" id="KW-1185">Reference proteome</keyword>
<evidence type="ECO:0000256" key="10">
    <source>
        <dbReference type="ARBA" id="ARBA00032565"/>
    </source>
</evidence>
<keyword evidence="7" id="KW-0653">Protein transport</keyword>
<keyword evidence="8" id="KW-0576">Peroxisome</keyword>
<evidence type="ECO:0000313" key="12">
    <source>
        <dbReference type="EMBL" id="SPO37358.1"/>
    </source>
</evidence>
<evidence type="ECO:0000256" key="8">
    <source>
        <dbReference type="ARBA" id="ARBA00023140"/>
    </source>
</evidence>
<dbReference type="GO" id="GO:0005053">
    <property type="term" value="F:peroxisome matrix targeting signal-2 binding"/>
    <property type="evidence" value="ECO:0007669"/>
    <property type="project" value="InterPro"/>
</dbReference>
<dbReference type="PRINTS" id="PR00320">
    <property type="entry name" value="GPROTEINBRPT"/>
</dbReference>
<gene>
    <name evidence="12" type="ORF">PSFLO_02831</name>
</gene>
<feature type="repeat" description="WD" evidence="11">
    <location>
        <begin position="263"/>
        <end position="305"/>
    </location>
</feature>
<dbReference type="Gene3D" id="2.130.10.10">
    <property type="entry name" value="YVTN repeat-like/Quinoprotein amine dehydrogenase"/>
    <property type="match status" value="1"/>
</dbReference>
<evidence type="ECO:0000256" key="4">
    <source>
        <dbReference type="ARBA" id="ARBA00022490"/>
    </source>
</evidence>
<dbReference type="Proteomes" id="UP000323386">
    <property type="component" value="Unassembled WGS sequence"/>
</dbReference>
<dbReference type="InterPro" id="IPR044536">
    <property type="entry name" value="PEX7"/>
</dbReference>
<dbReference type="PROSITE" id="PS50082">
    <property type="entry name" value="WD_REPEATS_2"/>
    <property type="match status" value="4"/>
</dbReference>
<reference evidence="12 13" key="1">
    <citation type="submission" date="2018-03" db="EMBL/GenBank/DDBJ databases">
        <authorList>
            <person name="Guldener U."/>
        </authorList>
    </citation>
    <scope>NUCLEOTIDE SEQUENCE [LARGE SCALE GENOMIC DNA]</scope>
    <source>
        <strain evidence="12 13">DAOM196992</strain>
    </source>
</reference>